<feature type="region of interest" description="Disordered" evidence="1">
    <location>
        <begin position="1"/>
        <end position="28"/>
    </location>
</feature>
<dbReference type="EMBL" id="JAQOWY010000322">
    <property type="protein sequence ID" value="KAK1844184.1"/>
    <property type="molecule type" value="Genomic_DNA"/>
</dbReference>
<feature type="compositionally biased region" description="Basic and acidic residues" evidence="1">
    <location>
        <begin position="10"/>
        <end position="22"/>
    </location>
</feature>
<gene>
    <name evidence="2" type="ORF">CCHR01_13185</name>
</gene>
<name>A0AAD9EAQ2_9PEZI</name>
<keyword evidence="3" id="KW-1185">Reference proteome</keyword>
<evidence type="ECO:0000313" key="2">
    <source>
        <dbReference type="EMBL" id="KAK1844184.1"/>
    </source>
</evidence>
<dbReference type="AlphaFoldDB" id="A0AAD9EAQ2"/>
<protein>
    <submittedName>
        <fullName evidence="2">Uncharacterized protein</fullName>
    </submittedName>
</protein>
<dbReference type="Proteomes" id="UP001243330">
    <property type="component" value="Unassembled WGS sequence"/>
</dbReference>
<accession>A0AAD9EAQ2</accession>
<sequence length="72" mass="7715">MLASPQQQETRSDPGRLHHDSRVVATPAQHNALLTTILKQHGRHAIPAIPAKPTQPPSPKSRRDAAASTPTA</sequence>
<proteinExistence type="predicted"/>
<organism evidence="2 3">
    <name type="scientific">Colletotrichum chrysophilum</name>
    <dbReference type="NCBI Taxonomy" id="1836956"/>
    <lineage>
        <taxon>Eukaryota</taxon>
        <taxon>Fungi</taxon>
        <taxon>Dikarya</taxon>
        <taxon>Ascomycota</taxon>
        <taxon>Pezizomycotina</taxon>
        <taxon>Sordariomycetes</taxon>
        <taxon>Hypocreomycetidae</taxon>
        <taxon>Glomerellales</taxon>
        <taxon>Glomerellaceae</taxon>
        <taxon>Colletotrichum</taxon>
        <taxon>Colletotrichum gloeosporioides species complex</taxon>
    </lineage>
</organism>
<feature type="region of interest" description="Disordered" evidence="1">
    <location>
        <begin position="41"/>
        <end position="72"/>
    </location>
</feature>
<comment type="caution">
    <text evidence="2">The sequence shown here is derived from an EMBL/GenBank/DDBJ whole genome shotgun (WGS) entry which is preliminary data.</text>
</comment>
<evidence type="ECO:0000313" key="3">
    <source>
        <dbReference type="Proteomes" id="UP001243330"/>
    </source>
</evidence>
<reference evidence="2" key="1">
    <citation type="submission" date="2023-01" db="EMBL/GenBank/DDBJ databases">
        <title>Colletotrichum chrysophilum M932 genome sequence.</title>
        <authorList>
            <person name="Baroncelli R."/>
        </authorList>
    </citation>
    <scope>NUCLEOTIDE SEQUENCE</scope>
    <source>
        <strain evidence="2">M932</strain>
    </source>
</reference>
<evidence type="ECO:0000256" key="1">
    <source>
        <dbReference type="SAM" id="MobiDB-lite"/>
    </source>
</evidence>